<feature type="transmembrane region" description="Helical" evidence="7">
    <location>
        <begin position="158"/>
        <end position="179"/>
    </location>
</feature>
<comment type="caution">
    <text evidence="9">The sequence shown here is derived from an EMBL/GenBank/DDBJ whole genome shotgun (WGS) entry which is preliminary data.</text>
</comment>
<evidence type="ECO:0000313" key="9">
    <source>
        <dbReference type="EMBL" id="TDQ41199.1"/>
    </source>
</evidence>
<evidence type="ECO:0000313" key="10">
    <source>
        <dbReference type="Proteomes" id="UP000295632"/>
    </source>
</evidence>
<feature type="transmembrane region" description="Helical" evidence="7">
    <location>
        <begin position="42"/>
        <end position="62"/>
    </location>
</feature>
<proteinExistence type="inferred from homology"/>
<dbReference type="EMBL" id="SNYJ01000004">
    <property type="protein sequence ID" value="TDQ41199.1"/>
    <property type="molecule type" value="Genomic_DNA"/>
</dbReference>
<organism evidence="9 10">
    <name type="scientific">Aureibacillus halotolerans</name>
    <dbReference type="NCBI Taxonomy" id="1508390"/>
    <lineage>
        <taxon>Bacteria</taxon>
        <taxon>Bacillati</taxon>
        <taxon>Bacillota</taxon>
        <taxon>Bacilli</taxon>
        <taxon>Bacillales</taxon>
        <taxon>Bacillaceae</taxon>
        <taxon>Aureibacillus</taxon>
    </lineage>
</organism>
<dbReference type="Proteomes" id="UP000295632">
    <property type="component" value="Unassembled WGS sequence"/>
</dbReference>
<feature type="domain" description="Major facilitator superfamily (MFS) profile" evidence="8">
    <location>
        <begin position="4"/>
        <end position="387"/>
    </location>
</feature>
<evidence type="ECO:0000256" key="6">
    <source>
        <dbReference type="ARBA" id="ARBA00023136"/>
    </source>
</evidence>
<feature type="transmembrane region" description="Helical" evidence="7">
    <location>
        <begin position="129"/>
        <end position="152"/>
    </location>
</feature>
<dbReference type="InterPro" id="IPR036259">
    <property type="entry name" value="MFS_trans_sf"/>
</dbReference>
<feature type="transmembrane region" description="Helical" evidence="7">
    <location>
        <begin position="298"/>
        <end position="321"/>
    </location>
</feature>
<dbReference type="PANTHER" id="PTHR23514">
    <property type="entry name" value="BYPASS OF STOP CODON PROTEIN 6"/>
    <property type="match status" value="1"/>
</dbReference>
<dbReference type="GO" id="GO:0005886">
    <property type="term" value="C:plasma membrane"/>
    <property type="evidence" value="ECO:0007669"/>
    <property type="project" value="UniProtKB-SubCell"/>
</dbReference>
<evidence type="ECO:0000256" key="7">
    <source>
        <dbReference type="SAM" id="Phobius"/>
    </source>
</evidence>
<dbReference type="AlphaFoldDB" id="A0A4R6U8S5"/>
<dbReference type="GO" id="GO:0022857">
    <property type="term" value="F:transmembrane transporter activity"/>
    <property type="evidence" value="ECO:0007669"/>
    <property type="project" value="InterPro"/>
</dbReference>
<keyword evidence="4 7" id="KW-0812">Transmembrane</keyword>
<dbReference type="Gene3D" id="1.20.1250.20">
    <property type="entry name" value="MFS general substrate transporter like domains"/>
    <property type="match status" value="2"/>
</dbReference>
<name>A0A4R6U8S5_9BACI</name>
<evidence type="ECO:0000256" key="4">
    <source>
        <dbReference type="ARBA" id="ARBA00022692"/>
    </source>
</evidence>
<feature type="transmembrane region" description="Helical" evidence="7">
    <location>
        <begin position="200"/>
        <end position="220"/>
    </location>
</feature>
<feature type="transmembrane region" description="Helical" evidence="7">
    <location>
        <begin position="240"/>
        <end position="263"/>
    </location>
</feature>
<sequence>MRLFIWLACLSYLLTGVGHIIIGSVLEPMIAHYDLSYSDGGQLIMNQFLGFLVGVLFAPFILKTMGRRTTIVLSFFLFTVAQVALFMLVPWPMLLSIVPLGGAGLGITETVIAGLIIGKLKEKKASVMMLTEVFFGIGALLLPIISAILIAGGEWNSLFAFVGMVTLITFVLWMFLRFGEHDETLMAKEKIKTKKADHKRYPKPSLPMLCIGAFFFFLYVGTEMTFPNYLPSILSMSSELSPSTLALSITVFWGAMTIGRMVMTFIIGRFGFTKLFAICCTGQFITLGLFALSPNVTISFIVIFFVGLTMGGIFSLGLLLINEATPGLEDRTSSLLIAMGGLGGALLPRLTGSLLDLYPVQVTLWVLFGFAGCMFALMALLFLLRKRVLVFNQKSDMSRGH</sequence>
<feature type="transmembrane region" description="Helical" evidence="7">
    <location>
        <begin position="362"/>
        <end position="384"/>
    </location>
</feature>
<keyword evidence="10" id="KW-1185">Reference proteome</keyword>
<accession>A0A4R6U8S5</accession>
<dbReference type="OrthoDB" id="1674541at2"/>
<dbReference type="Pfam" id="PF07690">
    <property type="entry name" value="MFS_1"/>
    <property type="match status" value="1"/>
</dbReference>
<keyword evidence="3" id="KW-0813">Transport</keyword>
<evidence type="ECO:0000256" key="1">
    <source>
        <dbReference type="ARBA" id="ARBA00004651"/>
    </source>
</evidence>
<comment type="subcellular location">
    <subcellularLocation>
        <location evidence="1">Cell membrane</location>
        <topology evidence="1">Multi-pass membrane protein</topology>
    </subcellularLocation>
</comment>
<gene>
    <name evidence="9" type="ORF">EV213_104197</name>
</gene>
<feature type="transmembrane region" description="Helical" evidence="7">
    <location>
        <begin position="69"/>
        <end position="91"/>
    </location>
</feature>
<feature type="transmembrane region" description="Helical" evidence="7">
    <location>
        <begin position="333"/>
        <end position="350"/>
    </location>
</feature>
<evidence type="ECO:0000256" key="3">
    <source>
        <dbReference type="ARBA" id="ARBA00022448"/>
    </source>
</evidence>
<reference evidence="9 10" key="1">
    <citation type="submission" date="2019-03" db="EMBL/GenBank/DDBJ databases">
        <title>Genomic Encyclopedia of Type Strains, Phase IV (KMG-IV): sequencing the most valuable type-strain genomes for metagenomic binning, comparative biology and taxonomic classification.</title>
        <authorList>
            <person name="Goeker M."/>
        </authorList>
    </citation>
    <scope>NUCLEOTIDE SEQUENCE [LARGE SCALE GENOMIC DNA]</scope>
    <source>
        <strain evidence="9 10">DSM 28697</strain>
    </source>
</reference>
<comment type="similarity">
    <text evidence="2">Belongs to the major facilitator superfamily.</text>
</comment>
<feature type="transmembrane region" description="Helical" evidence="7">
    <location>
        <begin position="97"/>
        <end position="117"/>
    </location>
</feature>
<dbReference type="SUPFAM" id="SSF103473">
    <property type="entry name" value="MFS general substrate transporter"/>
    <property type="match status" value="1"/>
</dbReference>
<evidence type="ECO:0000256" key="5">
    <source>
        <dbReference type="ARBA" id="ARBA00022989"/>
    </source>
</evidence>
<feature type="transmembrane region" description="Helical" evidence="7">
    <location>
        <begin position="275"/>
        <end position="292"/>
    </location>
</feature>
<dbReference type="PANTHER" id="PTHR23514:SF3">
    <property type="entry name" value="BYPASS OF STOP CODON PROTEIN 6"/>
    <property type="match status" value="1"/>
</dbReference>
<keyword evidence="5 7" id="KW-1133">Transmembrane helix</keyword>
<evidence type="ECO:0000259" key="8">
    <source>
        <dbReference type="PROSITE" id="PS50850"/>
    </source>
</evidence>
<dbReference type="RefSeq" id="WP_133579795.1">
    <property type="nucleotide sequence ID" value="NZ_SNYJ01000004.1"/>
</dbReference>
<dbReference type="InterPro" id="IPR051788">
    <property type="entry name" value="MFS_Transporter"/>
</dbReference>
<evidence type="ECO:0000256" key="2">
    <source>
        <dbReference type="ARBA" id="ARBA00008335"/>
    </source>
</evidence>
<dbReference type="InterPro" id="IPR011701">
    <property type="entry name" value="MFS"/>
</dbReference>
<dbReference type="InterPro" id="IPR020846">
    <property type="entry name" value="MFS_dom"/>
</dbReference>
<dbReference type="PROSITE" id="PS50850">
    <property type="entry name" value="MFS"/>
    <property type="match status" value="1"/>
</dbReference>
<keyword evidence="6 7" id="KW-0472">Membrane</keyword>
<protein>
    <submittedName>
        <fullName evidence="9">FHS family glucose/mannose:H+ symporter-like MFS transporter</fullName>
    </submittedName>
</protein>